<dbReference type="PANTHER" id="PTHR24198:SF165">
    <property type="entry name" value="ANKYRIN REPEAT-CONTAINING PROTEIN-RELATED"/>
    <property type="match status" value="1"/>
</dbReference>
<accession>A0A8B6CBJ2</accession>
<keyword evidence="5" id="KW-1185">Reference proteome</keyword>
<dbReference type="AlphaFoldDB" id="A0A8B6CBJ2"/>
<proteinExistence type="predicted"/>
<feature type="repeat" description="ANK" evidence="3">
    <location>
        <begin position="1"/>
        <end position="24"/>
    </location>
</feature>
<dbReference type="PANTHER" id="PTHR24198">
    <property type="entry name" value="ANKYRIN REPEAT AND PROTEIN KINASE DOMAIN-CONTAINING PROTEIN"/>
    <property type="match status" value="1"/>
</dbReference>
<dbReference type="InterPro" id="IPR036770">
    <property type="entry name" value="Ankyrin_rpt-contain_sf"/>
</dbReference>
<evidence type="ECO:0000256" key="3">
    <source>
        <dbReference type="PROSITE-ProRule" id="PRU00023"/>
    </source>
</evidence>
<protein>
    <submittedName>
        <fullName evidence="4">Uncharacterized protein</fullName>
    </submittedName>
</protein>
<keyword evidence="1" id="KW-0677">Repeat</keyword>
<dbReference type="PROSITE" id="PS50297">
    <property type="entry name" value="ANK_REP_REGION"/>
    <property type="match status" value="3"/>
</dbReference>
<sequence>YGNTPLHAAAEGGFINIVKLLLERADIDPKKENKPNKTLLHSAARGGNLDIVELLLERADIDPNGENKDGDPVLHIAARGGELEMVKLLLKTSKIDPNQRNKVLNLMSYLQGGAANVKLIQVSKDELMQRLKINPLRYRVGATTKDDIRERIWRYDSIYSNATVYYARTAGPACLAAWEDEALRLLPSPHLHNTQTKSNIPQGSKGSLYIIDTKSILLPLNR</sequence>
<feature type="non-terminal residue" evidence="4">
    <location>
        <position position="222"/>
    </location>
</feature>
<evidence type="ECO:0000313" key="4">
    <source>
        <dbReference type="EMBL" id="VDI02562.1"/>
    </source>
</evidence>
<dbReference type="Gene3D" id="1.25.40.20">
    <property type="entry name" value="Ankyrin repeat-containing domain"/>
    <property type="match status" value="1"/>
</dbReference>
<feature type="repeat" description="ANK" evidence="3">
    <location>
        <begin position="69"/>
        <end position="91"/>
    </location>
</feature>
<dbReference type="SUPFAM" id="SSF48403">
    <property type="entry name" value="Ankyrin repeat"/>
    <property type="match status" value="1"/>
</dbReference>
<dbReference type="PROSITE" id="PS50088">
    <property type="entry name" value="ANK_REPEAT"/>
    <property type="match status" value="3"/>
</dbReference>
<keyword evidence="2 3" id="KW-0040">ANK repeat</keyword>
<reference evidence="4" key="1">
    <citation type="submission" date="2018-11" db="EMBL/GenBank/DDBJ databases">
        <authorList>
            <person name="Alioto T."/>
            <person name="Alioto T."/>
        </authorList>
    </citation>
    <scope>NUCLEOTIDE SEQUENCE</scope>
</reference>
<dbReference type="Pfam" id="PF12796">
    <property type="entry name" value="Ank_2"/>
    <property type="match status" value="1"/>
</dbReference>
<dbReference type="SMART" id="SM00248">
    <property type="entry name" value="ANK"/>
    <property type="match status" value="3"/>
</dbReference>
<dbReference type="EMBL" id="UYJE01001485">
    <property type="protein sequence ID" value="VDI02562.1"/>
    <property type="molecule type" value="Genomic_DNA"/>
</dbReference>
<name>A0A8B6CBJ2_MYTGA</name>
<evidence type="ECO:0000256" key="1">
    <source>
        <dbReference type="ARBA" id="ARBA00022737"/>
    </source>
</evidence>
<dbReference type="OrthoDB" id="539213at2759"/>
<evidence type="ECO:0000313" key="5">
    <source>
        <dbReference type="Proteomes" id="UP000596742"/>
    </source>
</evidence>
<gene>
    <name evidence="4" type="ORF">MGAL_10B057768</name>
</gene>
<dbReference type="Proteomes" id="UP000596742">
    <property type="component" value="Unassembled WGS sequence"/>
</dbReference>
<evidence type="ECO:0000256" key="2">
    <source>
        <dbReference type="ARBA" id="ARBA00023043"/>
    </source>
</evidence>
<dbReference type="InterPro" id="IPR002110">
    <property type="entry name" value="Ankyrin_rpt"/>
</dbReference>
<comment type="caution">
    <text evidence="4">The sequence shown here is derived from an EMBL/GenBank/DDBJ whole genome shotgun (WGS) entry which is preliminary data.</text>
</comment>
<organism evidence="4 5">
    <name type="scientific">Mytilus galloprovincialis</name>
    <name type="common">Mediterranean mussel</name>
    <dbReference type="NCBI Taxonomy" id="29158"/>
    <lineage>
        <taxon>Eukaryota</taxon>
        <taxon>Metazoa</taxon>
        <taxon>Spiralia</taxon>
        <taxon>Lophotrochozoa</taxon>
        <taxon>Mollusca</taxon>
        <taxon>Bivalvia</taxon>
        <taxon>Autobranchia</taxon>
        <taxon>Pteriomorphia</taxon>
        <taxon>Mytilida</taxon>
        <taxon>Mytiloidea</taxon>
        <taxon>Mytilidae</taxon>
        <taxon>Mytilinae</taxon>
        <taxon>Mytilus</taxon>
    </lineage>
</organism>
<feature type="repeat" description="ANK" evidence="3">
    <location>
        <begin position="35"/>
        <end position="58"/>
    </location>
</feature>